<dbReference type="AlphaFoldDB" id="A0A3R8J7G0"/>
<dbReference type="PANTHER" id="PTHR11067:SF9">
    <property type="entry name" value="INOSINE TRIPHOSPHATE PYROPHOSPHATASE"/>
    <property type="match status" value="1"/>
</dbReference>
<reference evidence="3 4" key="1">
    <citation type="submission" date="2018-08" db="EMBL/GenBank/DDBJ databases">
        <title>Genome Lactobacillus garii FI11369.</title>
        <authorList>
            <person name="Diaz M."/>
            <person name="Narbad A."/>
        </authorList>
    </citation>
    <scope>NUCLEOTIDE SEQUENCE [LARGE SCALE GENOMIC DNA]</scope>
    <source>
        <strain evidence="3 4">FI11369</strain>
    </source>
</reference>
<dbReference type="Gene3D" id="3.90.950.10">
    <property type="match status" value="1"/>
</dbReference>
<protein>
    <submittedName>
        <fullName evidence="3">Non-canonical purine NTP pyrophosphatase</fullName>
    </submittedName>
</protein>
<dbReference type="GO" id="GO:0047429">
    <property type="term" value="F:nucleoside triphosphate diphosphatase activity"/>
    <property type="evidence" value="ECO:0007669"/>
    <property type="project" value="InterPro"/>
</dbReference>
<dbReference type="Proteomes" id="UP000283633">
    <property type="component" value="Unassembled WGS sequence"/>
</dbReference>
<dbReference type="OrthoDB" id="2142580at2"/>
<dbReference type="PANTHER" id="PTHR11067">
    <property type="entry name" value="INOSINE TRIPHOSPHATE PYROPHOSPHATASE/HAM1 PROTEIN"/>
    <property type="match status" value="1"/>
</dbReference>
<sequence>MKTWLIASNNGGKSRDLAACLAYYGLRAEPYLQHRPQLMFPPETTTSYVANAQAKARFGAQRLGVPVIADDSGLEIAALPDFLGVTTARDLGTHVGGFDRNQEIITAMAALPNAHRQATMRATLAVAWPNGRVLTAQATVDGYVTRHQVGGYSGGFDRLFWLPRYGRTLAELPDQWRIPLTHRGRAARNLIQQLQQTKGSVE</sequence>
<evidence type="ECO:0000313" key="3">
    <source>
        <dbReference type="EMBL" id="RRK10599.1"/>
    </source>
</evidence>
<dbReference type="EMBL" id="QWZQ01000017">
    <property type="protein sequence ID" value="RRK10599.1"/>
    <property type="molecule type" value="Genomic_DNA"/>
</dbReference>
<dbReference type="Pfam" id="PF01725">
    <property type="entry name" value="Ham1p_like"/>
    <property type="match status" value="1"/>
</dbReference>
<comment type="caution">
    <text evidence="3">The sequence shown here is derived from an EMBL/GenBank/DDBJ whole genome shotgun (WGS) entry which is preliminary data.</text>
</comment>
<evidence type="ECO:0000313" key="4">
    <source>
        <dbReference type="Proteomes" id="UP000283633"/>
    </source>
</evidence>
<evidence type="ECO:0000256" key="1">
    <source>
        <dbReference type="ARBA" id="ARBA00008023"/>
    </source>
</evidence>
<dbReference type="GO" id="GO:0005829">
    <property type="term" value="C:cytosol"/>
    <property type="evidence" value="ECO:0007669"/>
    <property type="project" value="TreeGrafter"/>
</dbReference>
<dbReference type="GO" id="GO:0009143">
    <property type="term" value="P:nucleoside triphosphate catabolic process"/>
    <property type="evidence" value="ECO:0007669"/>
    <property type="project" value="InterPro"/>
</dbReference>
<dbReference type="RefSeq" id="WP_125072117.1">
    <property type="nucleotide sequence ID" value="NZ_QWZQ01000017.1"/>
</dbReference>
<keyword evidence="4" id="KW-1185">Reference proteome</keyword>
<dbReference type="InterPro" id="IPR002637">
    <property type="entry name" value="RdgB/HAM1"/>
</dbReference>
<keyword evidence="2" id="KW-0378">Hydrolase</keyword>
<accession>A0A3R8J7G0</accession>
<comment type="similarity">
    <text evidence="1">Belongs to the HAM1 NTPase family.</text>
</comment>
<evidence type="ECO:0000256" key="2">
    <source>
        <dbReference type="ARBA" id="ARBA00022801"/>
    </source>
</evidence>
<dbReference type="SUPFAM" id="SSF52972">
    <property type="entry name" value="ITPase-like"/>
    <property type="match status" value="1"/>
</dbReference>
<proteinExistence type="inferred from homology"/>
<dbReference type="CDD" id="cd00515">
    <property type="entry name" value="HAM1"/>
    <property type="match status" value="1"/>
</dbReference>
<gene>
    <name evidence="3" type="ORF">D1831_06475</name>
</gene>
<organism evidence="3 4">
    <name type="scientific">Lactiplantibacillus garii</name>
    <dbReference type="NCBI Taxonomy" id="2306423"/>
    <lineage>
        <taxon>Bacteria</taxon>
        <taxon>Bacillati</taxon>
        <taxon>Bacillota</taxon>
        <taxon>Bacilli</taxon>
        <taxon>Lactobacillales</taxon>
        <taxon>Lactobacillaceae</taxon>
        <taxon>Lactiplantibacillus</taxon>
    </lineage>
</organism>
<dbReference type="InterPro" id="IPR029001">
    <property type="entry name" value="ITPase-like_fam"/>
</dbReference>
<name>A0A3R8J7G0_9LACO</name>